<protein>
    <recommendedName>
        <fullName evidence="6">DNA repair metallo-beta-lactamase domain-containing protein</fullName>
    </recommendedName>
</protein>
<evidence type="ECO:0000256" key="1">
    <source>
        <dbReference type="ARBA" id="ARBA00004123"/>
    </source>
</evidence>
<dbReference type="Proteomes" id="UP001489004">
    <property type="component" value="Unassembled WGS sequence"/>
</dbReference>
<name>A0AAW1P8S8_9CHLO</name>
<evidence type="ECO:0000313" key="7">
    <source>
        <dbReference type="EMBL" id="KAK9806253.1"/>
    </source>
</evidence>
<dbReference type="PANTHER" id="PTHR23240:SF35">
    <property type="entry name" value="DNA REPAIR METALLO-BETA-LACTAMASE FAMILY PROTEIN-RELATED"/>
    <property type="match status" value="1"/>
</dbReference>
<evidence type="ECO:0000259" key="6">
    <source>
        <dbReference type="Pfam" id="PF07522"/>
    </source>
</evidence>
<dbReference type="EMBL" id="JALJOR010000014">
    <property type="protein sequence ID" value="KAK9806253.1"/>
    <property type="molecule type" value="Genomic_DNA"/>
</dbReference>
<reference evidence="7 8" key="1">
    <citation type="journal article" date="2024" name="Nat. Commun.">
        <title>Phylogenomics reveals the evolutionary origins of lichenization in chlorophyte algae.</title>
        <authorList>
            <person name="Puginier C."/>
            <person name="Libourel C."/>
            <person name="Otte J."/>
            <person name="Skaloud P."/>
            <person name="Haon M."/>
            <person name="Grisel S."/>
            <person name="Petersen M."/>
            <person name="Berrin J.G."/>
            <person name="Delaux P.M."/>
            <person name="Dal Grande F."/>
            <person name="Keller J."/>
        </authorList>
    </citation>
    <scope>NUCLEOTIDE SEQUENCE [LARGE SCALE GENOMIC DNA]</scope>
    <source>
        <strain evidence="7 8">SAG 2043</strain>
    </source>
</reference>
<organism evidence="7 8">
    <name type="scientific">[Myrmecia] bisecta</name>
    <dbReference type="NCBI Taxonomy" id="41462"/>
    <lineage>
        <taxon>Eukaryota</taxon>
        <taxon>Viridiplantae</taxon>
        <taxon>Chlorophyta</taxon>
        <taxon>core chlorophytes</taxon>
        <taxon>Trebouxiophyceae</taxon>
        <taxon>Trebouxiales</taxon>
        <taxon>Trebouxiaceae</taxon>
        <taxon>Myrmecia</taxon>
    </lineage>
</organism>
<gene>
    <name evidence="7" type="ORF">WJX72_007365</name>
</gene>
<dbReference type="CDD" id="cd16273">
    <property type="entry name" value="SNM1A-1C-like_MBL-fold"/>
    <property type="match status" value="1"/>
</dbReference>
<dbReference type="Gene3D" id="3.60.15.10">
    <property type="entry name" value="Ribonuclease Z/Hydroxyacylglutathione hydrolase-like"/>
    <property type="match status" value="1"/>
</dbReference>
<evidence type="ECO:0000256" key="4">
    <source>
        <dbReference type="ARBA" id="ARBA00023204"/>
    </source>
</evidence>
<dbReference type="InterPro" id="IPR011084">
    <property type="entry name" value="DRMBL"/>
</dbReference>
<evidence type="ECO:0000256" key="3">
    <source>
        <dbReference type="ARBA" id="ARBA00022763"/>
    </source>
</evidence>
<dbReference type="GO" id="GO:0005634">
    <property type="term" value="C:nucleus"/>
    <property type="evidence" value="ECO:0007669"/>
    <property type="project" value="UniProtKB-SubCell"/>
</dbReference>
<evidence type="ECO:0000256" key="2">
    <source>
        <dbReference type="ARBA" id="ARBA00010304"/>
    </source>
</evidence>
<dbReference type="InterPro" id="IPR036866">
    <property type="entry name" value="RibonucZ/Hydroxyglut_hydro"/>
</dbReference>
<evidence type="ECO:0000256" key="5">
    <source>
        <dbReference type="ARBA" id="ARBA00023242"/>
    </source>
</evidence>
<keyword evidence="8" id="KW-1185">Reference proteome</keyword>
<dbReference type="GO" id="GO:0036297">
    <property type="term" value="P:interstrand cross-link repair"/>
    <property type="evidence" value="ECO:0007669"/>
    <property type="project" value="TreeGrafter"/>
</dbReference>
<dbReference type="GO" id="GO:0035312">
    <property type="term" value="F:5'-3' DNA exonuclease activity"/>
    <property type="evidence" value="ECO:0007669"/>
    <property type="project" value="TreeGrafter"/>
</dbReference>
<dbReference type="GO" id="GO:0006303">
    <property type="term" value="P:double-strand break repair via nonhomologous end joining"/>
    <property type="evidence" value="ECO:0007669"/>
    <property type="project" value="TreeGrafter"/>
</dbReference>
<proteinExistence type="inferred from homology"/>
<dbReference type="Pfam" id="PF07522">
    <property type="entry name" value="DRMBL"/>
    <property type="match status" value="1"/>
</dbReference>
<comment type="caution">
    <text evidence="7">The sequence shown here is derived from an EMBL/GenBank/DDBJ whole genome shotgun (WGS) entry which is preliminary data.</text>
</comment>
<dbReference type="SUPFAM" id="SSF56281">
    <property type="entry name" value="Metallo-hydrolase/oxidoreductase"/>
    <property type="match status" value="1"/>
</dbReference>
<dbReference type="Gene3D" id="3.40.50.12650">
    <property type="match status" value="1"/>
</dbReference>
<keyword evidence="3" id="KW-0227">DNA damage</keyword>
<dbReference type="AlphaFoldDB" id="A0AAW1P8S8"/>
<dbReference type="PANTHER" id="PTHR23240">
    <property type="entry name" value="DNA CROSS-LINK REPAIR PROTEIN PSO2/SNM1-RELATED"/>
    <property type="match status" value="1"/>
</dbReference>
<keyword evidence="5" id="KW-0539">Nucleus</keyword>
<accession>A0AAW1P8S8</accession>
<comment type="subcellular location">
    <subcellularLocation>
        <location evidence="1">Nucleus</location>
    </subcellularLocation>
</comment>
<keyword evidence="4" id="KW-0234">DNA repair</keyword>
<comment type="similarity">
    <text evidence="2">Belongs to the DNA repair metallo-beta-lactamase (DRMBL) family.</text>
</comment>
<sequence length="406" mass="45610">MAAQVEHLKWIQGTNFMVDGFNFQSPRCRSYFLTHFHSDHTTGLRKNFCGGVIYCSEITAVLLRKDMGMPPERIIPLPMDEPLEIDGVTVTLIDANHCPGSCMFLFQLPYKAASPSSPRVILHVGDMRWHPRLGRHPALRAVKVDLLYLDTTYASPKHVFPCQEDAIAEIVRLMRKERPGTLFVVGSYHIGKERAFLGAAKALGWKVWCNANKKKTMKMLRLPEADMALLTTVQTSAQIHVTFMGQGLQPEALEQRISGSKWSHVVAFRPTGWSFRKSGGLDVRKEGNVTIYGIPYSEHSSFLELRDCVRTLRPSRIIPTVNVTNDPATARAIVDRFADLMDLSRDKSRLDVYFKPKARKAQQRLLAYIAASRGLSCKRAADMSPPAQLAKKQLSIAGFLKRKVCA</sequence>
<evidence type="ECO:0000313" key="8">
    <source>
        <dbReference type="Proteomes" id="UP001489004"/>
    </source>
</evidence>
<dbReference type="GO" id="GO:0003684">
    <property type="term" value="F:damaged DNA binding"/>
    <property type="evidence" value="ECO:0007669"/>
    <property type="project" value="TreeGrafter"/>
</dbReference>
<feature type="domain" description="DNA repair metallo-beta-lactamase" evidence="6">
    <location>
        <begin position="228"/>
        <end position="324"/>
    </location>
</feature>